<comment type="cofactor">
    <cofactor evidence="2">
        <name>Mn(2+)</name>
        <dbReference type="ChEBI" id="CHEBI:29035"/>
    </cofactor>
</comment>
<protein>
    <recommendedName>
        <fullName evidence="9">Methionine aminopeptidase 2</fullName>
        <shortName evidence="9">MAP 2</shortName>
        <shortName evidence="9">MetAP 2</shortName>
        <ecNumber evidence="9">3.4.11.18</ecNumber>
    </recommendedName>
    <alternativeName>
        <fullName evidence="9">Peptidase M</fullName>
    </alternativeName>
</protein>
<evidence type="ECO:0000256" key="8">
    <source>
        <dbReference type="ARBA" id="ARBA00022801"/>
    </source>
</evidence>
<evidence type="ECO:0000256" key="11">
    <source>
        <dbReference type="SAM" id="MobiDB-lite"/>
    </source>
</evidence>
<comment type="cofactor">
    <cofactor evidence="3">
        <name>Fe(2+)</name>
        <dbReference type="ChEBI" id="CHEBI:29033"/>
    </cofactor>
</comment>
<evidence type="ECO:0000259" key="12">
    <source>
        <dbReference type="Pfam" id="PF00557"/>
    </source>
</evidence>
<dbReference type="AlphaFoldDB" id="A0A9P8PIY7"/>
<dbReference type="GO" id="GO:0004239">
    <property type="term" value="F:initiator methionyl aminopeptidase activity"/>
    <property type="evidence" value="ECO:0007669"/>
    <property type="project" value="UniProtKB-UniRule"/>
</dbReference>
<comment type="function">
    <text evidence="9 10">Cotranslationally removes the N-terminal methionine from nascent proteins. The N-terminal methionine is often cleaved when the second residue in the primary sequence is small and uncharged (Met-Ala-, Cys, Gly, Pro, Ser, Thr, or Val).</text>
</comment>
<comment type="subcellular location">
    <subcellularLocation>
        <location evidence="9">Cytoplasm</location>
    </subcellularLocation>
</comment>
<dbReference type="PROSITE" id="PS01202">
    <property type="entry name" value="MAP_2"/>
    <property type="match status" value="1"/>
</dbReference>
<feature type="binding site" evidence="9">
    <location>
        <position position="179"/>
    </location>
    <ligand>
        <name>a divalent metal cation</name>
        <dbReference type="ChEBI" id="CHEBI:60240"/>
        <label>2</label>
        <note>catalytic</note>
    </ligand>
</feature>
<proteinExistence type="inferred from homology"/>
<dbReference type="GO" id="GO:0005737">
    <property type="term" value="C:cytoplasm"/>
    <property type="evidence" value="ECO:0007669"/>
    <property type="project" value="UniProtKB-SubCell"/>
</dbReference>
<dbReference type="InterPro" id="IPR050247">
    <property type="entry name" value="Met_Aminopeptidase_Type2"/>
</dbReference>
<keyword evidence="4 9" id="KW-0031">Aminopeptidase</keyword>
<dbReference type="InterPro" id="IPR036390">
    <property type="entry name" value="WH_DNA-bd_sf"/>
</dbReference>
<keyword evidence="6 9" id="KW-0645">Protease</keyword>
<dbReference type="PRINTS" id="PR00599">
    <property type="entry name" value="MAPEPTIDASE"/>
</dbReference>
<feature type="binding site" evidence="9">
    <location>
        <position position="148"/>
    </location>
    <ligand>
        <name>substrate</name>
    </ligand>
</feature>
<feature type="binding site" evidence="9">
    <location>
        <position position="248"/>
    </location>
    <ligand>
        <name>a divalent metal cation</name>
        <dbReference type="ChEBI" id="CHEBI:60240"/>
        <label>2</label>
        <note>catalytic</note>
    </ligand>
</feature>
<accession>A0A9P8PIY7</accession>
<evidence type="ECO:0000256" key="9">
    <source>
        <dbReference type="HAMAP-Rule" id="MF_03175"/>
    </source>
</evidence>
<feature type="binding site" evidence="9">
    <location>
        <position position="179"/>
    </location>
    <ligand>
        <name>a divalent metal cation</name>
        <dbReference type="ChEBI" id="CHEBI:60240"/>
        <label>1</label>
    </ligand>
</feature>
<dbReference type="InterPro" id="IPR000994">
    <property type="entry name" value="Pept_M24"/>
</dbReference>
<dbReference type="GO" id="GO:0006508">
    <property type="term" value="P:proteolysis"/>
    <property type="evidence" value="ECO:0007669"/>
    <property type="project" value="UniProtKB-KW"/>
</dbReference>
<dbReference type="Proteomes" id="UP000774326">
    <property type="component" value="Unassembled WGS sequence"/>
</dbReference>
<dbReference type="GO" id="GO:0046872">
    <property type="term" value="F:metal ion binding"/>
    <property type="evidence" value="ECO:0007669"/>
    <property type="project" value="UniProtKB-UniRule"/>
</dbReference>
<sequence>MENEPQVLTNQTPVSEQNEQSSDKKKKKKSNKKKKKTVIQPIESYFPEGQYPVGEYQPYDTNLQRVTEEEVRYLQNQDEHKWQSLRKGAEIHRRVRTHLSTRISPGMTTTAVAETIENAVRAFSNEPDTKKAGVGFPTGVSRNDCAAHYTPNAGDTTVLEYDDVIKIDYGVHVDGYIVDCAFTQTWNPRYKNLLDAVRHATNTGIKEAGVDVRLTDIGEAIQEVMESYEVELDGKVHPVKAIRNLCGHSIDRYRIHAGKSVPIVKNGDETKMEEGEIFAIETFGSTGAGYVRTQGECSHYGLNADYKEVPVRLNRAKALLQTIEKNFGTLPFCRRYLDRVGEEKYLLALNTLVRDGILQDYPPLMDTPGCYTAQYEHTILLHEKGKEVVSRGEDY</sequence>
<name>A0A9P8PIY7_WICPI</name>
<evidence type="ECO:0000256" key="4">
    <source>
        <dbReference type="ARBA" id="ARBA00022438"/>
    </source>
</evidence>
<feature type="binding site" evidence="9">
    <location>
        <position position="376"/>
    </location>
    <ligand>
        <name>a divalent metal cation</name>
        <dbReference type="ChEBI" id="CHEBI:60240"/>
        <label>2</label>
        <note>catalytic</note>
    </ligand>
</feature>
<dbReference type="NCBIfam" id="TIGR00501">
    <property type="entry name" value="met_pdase_II"/>
    <property type="match status" value="1"/>
</dbReference>
<evidence type="ECO:0000256" key="2">
    <source>
        <dbReference type="ARBA" id="ARBA00001936"/>
    </source>
</evidence>
<dbReference type="SUPFAM" id="SSF46785">
    <property type="entry name" value="Winged helix' DNA-binding domain"/>
    <property type="match status" value="1"/>
</dbReference>
<keyword evidence="5 9" id="KW-0963">Cytoplasm</keyword>
<dbReference type="InterPro" id="IPR001714">
    <property type="entry name" value="Pept_M24_MAP"/>
</dbReference>
<reference evidence="13" key="1">
    <citation type="journal article" date="2021" name="Open Biol.">
        <title>Shared evolutionary footprints suggest mitochondrial oxidative damage underlies multiple complex I losses in fungi.</title>
        <authorList>
            <person name="Schikora-Tamarit M.A."/>
            <person name="Marcet-Houben M."/>
            <person name="Nosek J."/>
            <person name="Gabaldon T."/>
        </authorList>
    </citation>
    <scope>NUCLEOTIDE SEQUENCE</scope>
    <source>
        <strain evidence="13">CBS2887</strain>
    </source>
</reference>
<dbReference type="Gene3D" id="3.90.230.10">
    <property type="entry name" value="Creatinase/methionine aminopeptidase superfamily"/>
    <property type="match status" value="1"/>
</dbReference>
<dbReference type="SUPFAM" id="SSF55920">
    <property type="entry name" value="Creatinase/aminopeptidase"/>
    <property type="match status" value="1"/>
</dbReference>
<evidence type="ECO:0000313" key="14">
    <source>
        <dbReference type="Proteomes" id="UP000774326"/>
    </source>
</evidence>
<feature type="binding site" evidence="9">
    <location>
        <position position="281"/>
    </location>
    <ligand>
        <name>a divalent metal cation</name>
        <dbReference type="ChEBI" id="CHEBI:60240"/>
        <label>2</label>
        <note>catalytic</note>
    </ligand>
</feature>
<feature type="binding site" evidence="9">
    <location>
        <position position="376"/>
    </location>
    <ligand>
        <name>a divalent metal cation</name>
        <dbReference type="ChEBI" id="CHEBI:60240"/>
        <label>1</label>
    </ligand>
</feature>
<evidence type="ECO:0000256" key="7">
    <source>
        <dbReference type="ARBA" id="ARBA00022723"/>
    </source>
</evidence>
<feature type="binding site" evidence="9">
    <location>
        <position position="256"/>
    </location>
    <ligand>
        <name>substrate</name>
    </ligand>
</feature>
<dbReference type="Pfam" id="PF00557">
    <property type="entry name" value="Peptidase_M24"/>
    <property type="match status" value="1"/>
</dbReference>
<comment type="catalytic activity">
    <reaction evidence="1 9 10">
        <text>Release of N-terminal amino acids, preferentially methionine, from peptides and arylamides.</text>
        <dbReference type="EC" id="3.4.11.18"/>
    </reaction>
</comment>
<dbReference type="PANTHER" id="PTHR45777:SF2">
    <property type="entry name" value="METHIONINE AMINOPEPTIDASE 2"/>
    <property type="match status" value="1"/>
</dbReference>
<feature type="binding site" evidence="9">
    <location>
        <position position="168"/>
    </location>
    <ligand>
        <name>a divalent metal cation</name>
        <dbReference type="ChEBI" id="CHEBI:60240"/>
        <label>1</label>
    </ligand>
</feature>
<feature type="compositionally biased region" description="Basic residues" evidence="11">
    <location>
        <begin position="24"/>
        <end position="37"/>
    </location>
</feature>
<feature type="compositionally biased region" description="Polar residues" evidence="11">
    <location>
        <begin position="1"/>
        <end position="20"/>
    </location>
</feature>
<evidence type="ECO:0000256" key="1">
    <source>
        <dbReference type="ARBA" id="ARBA00000294"/>
    </source>
</evidence>
<reference evidence="13" key="2">
    <citation type="submission" date="2021-01" db="EMBL/GenBank/DDBJ databases">
        <authorList>
            <person name="Schikora-Tamarit M.A."/>
        </authorList>
    </citation>
    <scope>NUCLEOTIDE SEQUENCE</scope>
    <source>
        <strain evidence="13">CBS2887</strain>
    </source>
</reference>
<keyword evidence="8 9" id="KW-0378">Hydrolase</keyword>
<keyword evidence="7 9" id="KW-0479">Metal-binding</keyword>
<comment type="caution">
    <text evidence="13">The sequence shown here is derived from an EMBL/GenBank/DDBJ whole genome shotgun (WGS) entry which is preliminary data.</text>
</comment>
<dbReference type="Gene3D" id="1.10.10.10">
    <property type="entry name" value="Winged helix-like DNA-binding domain superfamily/Winged helix DNA-binding domain"/>
    <property type="match status" value="1"/>
</dbReference>
<keyword evidence="14" id="KW-1185">Reference proteome</keyword>
<evidence type="ECO:0000256" key="5">
    <source>
        <dbReference type="ARBA" id="ARBA00022490"/>
    </source>
</evidence>
<comment type="cofactor">
    <cofactor evidence="9">
        <name>Co(2+)</name>
        <dbReference type="ChEBI" id="CHEBI:48828"/>
    </cofactor>
    <cofactor evidence="9">
        <name>Zn(2+)</name>
        <dbReference type="ChEBI" id="CHEBI:29105"/>
    </cofactor>
    <cofactor evidence="9">
        <name>Mn(2+)</name>
        <dbReference type="ChEBI" id="CHEBI:29035"/>
    </cofactor>
    <cofactor evidence="9">
        <name>Fe(2+)</name>
        <dbReference type="ChEBI" id="CHEBI:29033"/>
    </cofactor>
    <text evidence="9">Binds 2 divalent metal cations per subunit. Has a high-affinity and a low affinity metal-binding site. The true nature of the physiological cofactor is under debate. The enzyme is active with cobalt, zinc, manganese or divalent iron ions. Most likely, methionine aminopeptidases function as mononuclear Fe(2+)-metalloproteases under physiological conditions, and the catalytically relevant metal-binding site has been assigned to the histidine-containing high-affinity site.</text>
</comment>
<dbReference type="OrthoDB" id="7848262at2759"/>
<dbReference type="GO" id="GO:0070006">
    <property type="term" value="F:metalloaminopeptidase activity"/>
    <property type="evidence" value="ECO:0007669"/>
    <property type="project" value="UniProtKB-UniRule"/>
</dbReference>
<dbReference type="CDD" id="cd01088">
    <property type="entry name" value="MetAP2"/>
    <property type="match status" value="1"/>
</dbReference>
<feature type="domain" description="Peptidase M24" evidence="12">
    <location>
        <begin position="84"/>
        <end position="289"/>
    </location>
</feature>
<dbReference type="InterPro" id="IPR036005">
    <property type="entry name" value="Creatinase/aminopeptidase-like"/>
</dbReference>
<dbReference type="HAMAP" id="MF_03175">
    <property type="entry name" value="MetAP_2_euk"/>
    <property type="match status" value="1"/>
</dbReference>
<dbReference type="PANTHER" id="PTHR45777">
    <property type="entry name" value="METHIONINE AMINOPEPTIDASE 2"/>
    <property type="match status" value="1"/>
</dbReference>
<evidence type="ECO:0000313" key="13">
    <source>
        <dbReference type="EMBL" id="KAH3672149.1"/>
    </source>
</evidence>
<dbReference type="InterPro" id="IPR002468">
    <property type="entry name" value="Pept_M24A_MAP2"/>
</dbReference>
<gene>
    <name evidence="9" type="primary">MAP2</name>
    <name evidence="13" type="ORF">WICPIJ_010118</name>
</gene>
<dbReference type="EC" id="3.4.11.18" evidence="9"/>
<evidence type="ECO:0000256" key="10">
    <source>
        <dbReference type="RuleBase" id="RU003653"/>
    </source>
</evidence>
<comment type="similarity">
    <text evidence="9">Belongs to the peptidase M24A family. Methionine aminopeptidase eukaryotic type 2 subfamily.</text>
</comment>
<feature type="region of interest" description="Disordered" evidence="11">
    <location>
        <begin position="1"/>
        <end position="41"/>
    </location>
</feature>
<evidence type="ECO:0000256" key="6">
    <source>
        <dbReference type="ARBA" id="ARBA00022670"/>
    </source>
</evidence>
<organism evidence="13 14">
    <name type="scientific">Wickerhamomyces pijperi</name>
    <name type="common">Yeast</name>
    <name type="synonym">Pichia pijperi</name>
    <dbReference type="NCBI Taxonomy" id="599730"/>
    <lineage>
        <taxon>Eukaryota</taxon>
        <taxon>Fungi</taxon>
        <taxon>Dikarya</taxon>
        <taxon>Ascomycota</taxon>
        <taxon>Saccharomycotina</taxon>
        <taxon>Saccharomycetes</taxon>
        <taxon>Phaffomycetales</taxon>
        <taxon>Wickerhamomycetaceae</taxon>
        <taxon>Wickerhamomyces</taxon>
    </lineage>
</organism>
<evidence type="ECO:0000256" key="3">
    <source>
        <dbReference type="ARBA" id="ARBA00001954"/>
    </source>
</evidence>
<dbReference type="InterPro" id="IPR018349">
    <property type="entry name" value="Pept_M24A_MAP2_BS"/>
</dbReference>
<dbReference type="EMBL" id="JAEUBG010005854">
    <property type="protein sequence ID" value="KAH3672149.1"/>
    <property type="molecule type" value="Genomic_DNA"/>
</dbReference>
<dbReference type="InterPro" id="IPR036388">
    <property type="entry name" value="WH-like_DNA-bd_sf"/>
</dbReference>